<dbReference type="Proteomes" id="UP000001949">
    <property type="component" value="Unassembled WGS sequence"/>
</dbReference>
<dbReference type="InParanoid" id="Q4N8I1"/>
<dbReference type="VEuPathDB" id="PiroplasmaDB:TpMuguga_01g00490"/>
<dbReference type="OMA" id="EYRYKYW"/>
<name>Q4N8I1_THEPA</name>
<dbReference type="RefSeq" id="XP_766010.1">
    <property type="nucleotide sequence ID" value="XM_760917.1"/>
</dbReference>
<evidence type="ECO:0000313" key="3">
    <source>
        <dbReference type="Proteomes" id="UP000001949"/>
    </source>
</evidence>
<keyword evidence="1" id="KW-0472">Membrane</keyword>
<reference evidence="2 3" key="1">
    <citation type="journal article" date="2005" name="Science">
        <title>Genome sequence of Theileria parva, a bovine pathogen that transforms lymphocytes.</title>
        <authorList>
            <person name="Gardner M.J."/>
            <person name="Bishop R."/>
            <person name="Shah T."/>
            <person name="de Villiers E.P."/>
            <person name="Carlton J.M."/>
            <person name="Hall N."/>
            <person name="Ren Q."/>
            <person name="Paulsen I.T."/>
            <person name="Pain A."/>
            <person name="Berriman M."/>
            <person name="Wilson R.J.M."/>
            <person name="Sato S."/>
            <person name="Ralph S.A."/>
            <person name="Mann D.J."/>
            <person name="Xiong Z."/>
            <person name="Shallom S.J."/>
            <person name="Weidman J."/>
            <person name="Jiang L."/>
            <person name="Lynn J."/>
            <person name="Weaver B."/>
            <person name="Shoaibi A."/>
            <person name="Domingo A.R."/>
            <person name="Wasawo D."/>
            <person name="Crabtree J."/>
            <person name="Wortman J.R."/>
            <person name="Haas B."/>
            <person name="Angiuoli S.V."/>
            <person name="Creasy T.H."/>
            <person name="Lu C."/>
            <person name="Suh B."/>
            <person name="Silva J.C."/>
            <person name="Utterback T.R."/>
            <person name="Feldblyum T.V."/>
            <person name="Pertea M."/>
            <person name="Allen J."/>
            <person name="Nierman W.C."/>
            <person name="Taracha E.L.N."/>
            <person name="Salzberg S.L."/>
            <person name="White O.R."/>
            <person name="Fitzhugh H.A."/>
            <person name="Morzaria S."/>
            <person name="Venter J.C."/>
            <person name="Fraser C.M."/>
            <person name="Nene V."/>
        </authorList>
    </citation>
    <scope>NUCLEOTIDE SEQUENCE [LARGE SCALE GENOMIC DNA]</scope>
    <source>
        <strain evidence="2 3">Muguga</strain>
    </source>
</reference>
<sequence>MSIVSIHNYKICFLVYFLGFCTIFPLYRSRNGSTHFFTNAINYTHLKPSFVNIYSQIRHQVIPKIGEFDYKIISKTPLNYSLTWINNGVNKYRDFALLMRKRSKINRFNKEVELFRRVKERRKRFNDRFVDIRKINFRNSRCNLQLMRLPVSPLVDLNSITPYKTVLNMREEIPFNPTPMLKFIGFRFKPLNKGQISSSDSNNYITSPNKGQEENLNFYVPGNRVYDRFCRPYPMDRLLEIMDARSCGYYSRLATPFKITGESDSPPTPIMGKVVPPGGSIGKGSGFGLTSRTKEPKRVPISQLKTFEKDERIQKFEDLFETVDNDGVSFKIPLDQSIKDPSIKQLINKTFPKDIIDNFGYVVLKLPYLDDVCDEGDIFRNPRYLGEYRYKYWFHPFYGSPNLPCDARKLIDKYNEENPDKKIDYEKEFLCDLIYCHSNGTIVELKENVLPFDPKTDDVVVEGDDPREPRFVVHCDPNYIKEHNLKKGQILDLVDENHRRLYFDNIFFQPKSVRHPVHLPDGSLYYENFIPKQRK</sequence>
<keyword evidence="3" id="KW-1185">Reference proteome</keyword>
<dbReference type="eggNOG" id="ENOG502T048">
    <property type="taxonomic scope" value="Eukaryota"/>
</dbReference>
<proteinExistence type="predicted"/>
<gene>
    <name evidence="2" type="ordered locus">TP01_0490</name>
</gene>
<accession>Q4N8I1</accession>
<comment type="caution">
    <text evidence="2">The sequence shown here is derived from an EMBL/GenBank/DDBJ whole genome shotgun (WGS) entry which is preliminary data.</text>
</comment>
<evidence type="ECO:0000256" key="1">
    <source>
        <dbReference type="SAM" id="Phobius"/>
    </source>
</evidence>
<evidence type="ECO:0000313" key="2">
    <source>
        <dbReference type="EMBL" id="EAN33727.1"/>
    </source>
</evidence>
<dbReference type="KEGG" id="tpv:TP01_0490"/>
<dbReference type="EMBL" id="AAGK01000001">
    <property type="protein sequence ID" value="EAN33727.1"/>
    <property type="molecule type" value="Genomic_DNA"/>
</dbReference>
<protein>
    <submittedName>
        <fullName evidence="2">Uncharacterized protein</fullName>
    </submittedName>
</protein>
<keyword evidence="1" id="KW-1133">Transmembrane helix</keyword>
<keyword evidence="1" id="KW-0812">Transmembrane</keyword>
<organism evidence="2 3">
    <name type="scientific">Theileria parva</name>
    <name type="common">East coast fever infection agent</name>
    <dbReference type="NCBI Taxonomy" id="5875"/>
    <lineage>
        <taxon>Eukaryota</taxon>
        <taxon>Sar</taxon>
        <taxon>Alveolata</taxon>
        <taxon>Apicomplexa</taxon>
        <taxon>Aconoidasida</taxon>
        <taxon>Piroplasmida</taxon>
        <taxon>Theileriidae</taxon>
        <taxon>Theileria</taxon>
    </lineage>
</organism>
<dbReference type="AlphaFoldDB" id="Q4N8I1"/>
<feature type="transmembrane region" description="Helical" evidence="1">
    <location>
        <begin position="6"/>
        <end position="27"/>
    </location>
</feature>
<dbReference type="GeneID" id="3503444"/>